<dbReference type="EMBL" id="JBHSKV010000009">
    <property type="protein sequence ID" value="MFC5134554.1"/>
    <property type="molecule type" value="Genomic_DNA"/>
</dbReference>
<proteinExistence type="predicted"/>
<evidence type="ECO:0000256" key="1">
    <source>
        <dbReference type="SAM" id="Phobius"/>
    </source>
</evidence>
<dbReference type="RefSeq" id="WP_122106687.1">
    <property type="nucleotide sequence ID" value="NZ_JBHSKV010000009.1"/>
</dbReference>
<organism evidence="2 3">
    <name type="scientific">Halorubrum glutamatedens</name>
    <dbReference type="NCBI Taxonomy" id="2707018"/>
    <lineage>
        <taxon>Archaea</taxon>
        <taxon>Methanobacteriati</taxon>
        <taxon>Methanobacteriota</taxon>
        <taxon>Stenosarchaea group</taxon>
        <taxon>Halobacteria</taxon>
        <taxon>Halobacteriales</taxon>
        <taxon>Haloferacaceae</taxon>
        <taxon>Halorubrum</taxon>
    </lineage>
</organism>
<gene>
    <name evidence="2" type="ORF">ACFPJA_07455</name>
</gene>
<comment type="caution">
    <text evidence="2">The sequence shown here is derived from an EMBL/GenBank/DDBJ whole genome shotgun (WGS) entry which is preliminary data.</text>
</comment>
<name>A0ABD5QQP8_9EURY</name>
<accession>A0ABD5QQP8</accession>
<keyword evidence="1" id="KW-0472">Membrane</keyword>
<dbReference type="AlphaFoldDB" id="A0ABD5QQP8"/>
<feature type="transmembrane region" description="Helical" evidence="1">
    <location>
        <begin position="12"/>
        <end position="30"/>
    </location>
</feature>
<keyword evidence="3" id="KW-1185">Reference proteome</keyword>
<reference evidence="2 3" key="1">
    <citation type="journal article" date="2019" name="Int. J. Syst. Evol. Microbiol.">
        <title>The Global Catalogue of Microorganisms (GCM) 10K type strain sequencing project: providing services to taxonomists for standard genome sequencing and annotation.</title>
        <authorList>
            <consortium name="The Broad Institute Genomics Platform"/>
            <consortium name="The Broad Institute Genome Sequencing Center for Infectious Disease"/>
            <person name="Wu L."/>
            <person name="Ma J."/>
        </authorList>
    </citation>
    <scope>NUCLEOTIDE SEQUENCE [LARGE SCALE GENOMIC DNA]</scope>
    <source>
        <strain evidence="2 3">CGMCC 1.16026</strain>
    </source>
</reference>
<sequence>MIGNVWLARTDWLWAVIGGFYLVAYLFWYIPVLRGLPDSVGNPPAPYPWHWPLDFAATGLAGGVLLFLGFRRAAELTADVETTATPEAPGTDGAIAGR</sequence>
<dbReference type="Proteomes" id="UP001596145">
    <property type="component" value="Unassembled WGS sequence"/>
</dbReference>
<protein>
    <submittedName>
        <fullName evidence="2">Uncharacterized protein</fullName>
    </submittedName>
</protein>
<keyword evidence="1" id="KW-1133">Transmembrane helix</keyword>
<feature type="transmembrane region" description="Helical" evidence="1">
    <location>
        <begin position="50"/>
        <end position="70"/>
    </location>
</feature>
<keyword evidence="1" id="KW-0812">Transmembrane</keyword>
<evidence type="ECO:0000313" key="2">
    <source>
        <dbReference type="EMBL" id="MFC5134554.1"/>
    </source>
</evidence>
<evidence type="ECO:0000313" key="3">
    <source>
        <dbReference type="Proteomes" id="UP001596145"/>
    </source>
</evidence>